<dbReference type="OrthoDB" id="9801945at2"/>
<evidence type="ECO:0000313" key="5">
    <source>
        <dbReference type="Proteomes" id="UP000078070"/>
    </source>
</evidence>
<dbReference type="Pfam" id="PF02597">
    <property type="entry name" value="ThiS"/>
    <property type="match status" value="1"/>
</dbReference>
<dbReference type="PANTHER" id="PTHR33359:SF1">
    <property type="entry name" value="MOLYBDOPTERIN SYNTHASE SULFUR CARRIER SUBUNIT"/>
    <property type="match status" value="1"/>
</dbReference>
<evidence type="ECO:0000256" key="1">
    <source>
        <dbReference type="ARBA" id="ARBA00022741"/>
    </source>
</evidence>
<dbReference type="InterPro" id="IPR003749">
    <property type="entry name" value="ThiS/MoaD-like"/>
</dbReference>
<dbReference type="UniPathway" id="UPA00344"/>
<reference evidence="4 5" key="2">
    <citation type="journal article" date="2018" name="Int. J. Syst. Evol. Microbiol.">
        <title>Marinobacterium aestuarii sp. nov., a benzene-degrading marine bacterium isolated from estuary sediment.</title>
        <authorList>
            <person name="Bae S.S."/>
            <person name="Jung J."/>
            <person name="Chung D."/>
            <person name="Baek K."/>
        </authorList>
    </citation>
    <scope>NUCLEOTIDE SEQUENCE [LARGE SCALE GENOMIC DNA]</scope>
    <source>
        <strain evidence="4 5">ST58-10</strain>
    </source>
</reference>
<evidence type="ECO:0000256" key="2">
    <source>
        <dbReference type="ARBA" id="ARBA00024200"/>
    </source>
</evidence>
<dbReference type="InterPro" id="IPR044672">
    <property type="entry name" value="MOCS2A"/>
</dbReference>
<dbReference type="InterPro" id="IPR010038">
    <property type="entry name" value="MoaD_arc-typ"/>
</dbReference>
<dbReference type="SUPFAM" id="SSF54285">
    <property type="entry name" value="MoaD/ThiS"/>
    <property type="match status" value="1"/>
</dbReference>
<dbReference type="EMBL" id="CP015839">
    <property type="protein sequence ID" value="ANG64725.1"/>
    <property type="molecule type" value="Genomic_DNA"/>
</dbReference>
<dbReference type="InterPro" id="IPR012675">
    <property type="entry name" value="Beta-grasp_dom_sf"/>
</dbReference>
<evidence type="ECO:0000313" key="4">
    <source>
        <dbReference type="EMBL" id="ANG64725.1"/>
    </source>
</evidence>
<dbReference type="Gene3D" id="3.10.20.30">
    <property type="match status" value="1"/>
</dbReference>
<reference evidence="5" key="1">
    <citation type="submission" date="2016-05" db="EMBL/GenBank/DDBJ databases">
        <authorList>
            <person name="Baek K."/>
            <person name="Yang S.-J."/>
        </authorList>
    </citation>
    <scope>NUCLEOTIDE SEQUENCE [LARGE SCALE GENOMIC DNA]</scope>
    <source>
        <strain evidence="5">ST58-10</strain>
    </source>
</reference>
<sequence length="85" mass="9348">MKLQLVYFARVREQLGLDAEELQCPATLGRVDQLIDYLVAERGERWQAVLKAPNLLVAVNQEMVSVSTSLADGDEVAFFPPVTGG</sequence>
<dbReference type="AlphaFoldDB" id="A0A1A9F3H0"/>
<dbReference type="GO" id="GO:0000166">
    <property type="term" value="F:nucleotide binding"/>
    <property type="evidence" value="ECO:0007669"/>
    <property type="project" value="UniProtKB-KW"/>
</dbReference>
<dbReference type="STRING" id="1821621.A8C75_21100"/>
<organism evidence="4 5">
    <name type="scientific">Marinobacterium aestuarii</name>
    <dbReference type="NCBI Taxonomy" id="1821621"/>
    <lineage>
        <taxon>Bacteria</taxon>
        <taxon>Pseudomonadati</taxon>
        <taxon>Pseudomonadota</taxon>
        <taxon>Gammaproteobacteria</taxon>
        <taxon>Oceanospirillales</taxon>
        <taxon>Oceanospirillaceae</taxon>
        <taxon>Marinobacterium</taxon>
    </lineage>
</organism>
<dbReference type="CDD" id="cd00754">
    <property type="entry name" value="Ubl_MoaD"/>
    <property type="match status" value="1"/>
</dbReference>
<name>A0A1A9F3H0_9GAMM</name>
<dbReference type="GO" id="GO:0006777">
    <property type="term" value="P:Mo-molybdopterin cofactor biosynthetic process"/>
    <property type="evidence" value="ECO:0007669"/>
    <property type="project" value="InterPro"/>
</dbReference>
<dbReference type="RefSeq" id="WP_067386323.1">
    <property type="nucleotide sequence ID" value="NZ_CP015839.1"/>
</dbReference>
<proteinExistence type="inferred from homology"/>
<dbReference type="NCBIfam" id="TIGR01682">
    <property type="entry name" value="moaD"/>
    <property type="match status" value="1"/>
</dbReference>
<evidence type="ECO:0000256" key="3">
    <source>
        <dbReference type="ARBA" id="ARBA00024247"/>
    </source>
</evidence>
<dbReference type="GO" id="GO:1990133">
    <property type="term" value="C:molybdopterin adenylyltransferase complex"/>
    <property type="evidence" value="ECO:0007669"/>
    <property type="project" value="TreeGrafter"/>
</dbReference>
<keyword evidence="5" id="KW-1185">Reference proteome</keyword>
<gene>
    <name evidence="4" type="ORF">A8C75_21100</name>
</gene>
<dbReference type="KEGG" id="mars:A8C75_21100"/>
<accession>A0A1A9F3H0</accession>
<dbReference type="PANTHER" id="PTHR33359">
    <property type="entry name" value="MOLYBDOPTERIN SYNTHASE SULFUR CARRIER SUBUNIT"/>
    <property type="match status" value="1"/>
</dbReference>
<dbReference type="NCBIfam" id="TIGR01687">
    <property type="entry name" value="moaD_arch"/>
    <property type="match status" value="1"/>
</dbReference>
<dbReference type="Proteomes" id="UP000078070">
    <property type="component" value="Chromosome"/>
</dbReference>
<protein>
    <recommendedName>
        <fullName evidence="3">Molybdopterin synthase sulfur carrier subunit</fullName>
    </recommendedName>
</protein>
<comment type="similarity">
    <text evidence="2">Belongs to the MoaD family.</text>
</comment>
<keyword evidence="1" id="KW-0547">Nucleotide-binding</keyword>
<dbReference type="InterPro" id="IPR016155">
    <property type="entry name" value="Mopterin_synth/thiamin_S_b"/>
</dbReference>